<evidence type="ECO:0000259" key="5">
    <source>
        <dbReference type="Pfam" id="PF25137"/>
    </source>
</evidence>
<accession>A0A5C6BEC0</accession>
<dbReference type="SUPFAM" id="SSF56796">
    <property type="entry name" value="Dehydroquinate synthase-like"/>
    <property type="match status" value="1"/>
</dbReference>
<keyword evidence="2 6" id="KW-0560">Oxidoreductase</keyword>
<proteinExistence type="inferred from homology"/>
<dbReference type="InterPro" id="IPR018211">
    <property type="entry name" value="ADH_Fe_CS"/>
</dbReference>
<dbReference type="GO" id="GO:0046872">
    <property type="term" value="F:metal ion binding"/>
    <property type="evidence" value="ECO:0007669"/>
    <property type="project" value="InterPro"/>
</dbReference>
<dbReference type="InterPro" id="IPR001670">
    <property type="entry name" value="ADH_Fe/GldA"/>
</dbReference>
<dbReference type="InterPro" id="IPR056798">
    <property type="entry name" value="ADH_Fe_C"/>
</dbReference>
<comment type="caution">
    <text evidence="6">The sequence shown here is derived from an EMBL/GenBank/DDBJ whole genome shotgun (WGS) entry which is preliminary data.</text>
</comment>
<evidence type="ECO:0000256" key="2">
    <source>
        <dbReference type="ARBA" id="ARBA00023002"/>
    </source>
</evidence>
<evidence type="ECO:0000256" key="3">
    <source>
        <dbReference type="SAM" id="MobiDB-lite"/>
    </source>
</evidence>
<dbReference type="InterPro" id="IPR035873">
    <property type="entry name" value="PhpC"/>
</dbReference>
<reference evidence="6 7" key="1">
    <citation type="journal article" date="2020" name="Antonie Van Leeuwenhoek">
        <title>Rhodopirellula heiligendammensis sp. nov., Rhodopirellula pilleata sp. nov., and Rhodopirellula solitaria sp. nov. isolated from natural or artificial marine surfaces in Northern Germany and California, USA, and emended description of the genus Rhodopirellula.</title>
        <authorList>
            <person name="Kallscheuer N."/>
            <person name="Wiegand S."/>
            <person name="Jogler M."/>
            <person name="Boedeker C."/>
            <person name="Peeters S.H."/>
            <person name="Rast P."/>
            <person name="Heuer A."/>
            <person name="Jetten M.S.M."/>
            <person name="Rohde M."/>
            <person name="Jogler C."/>
        </authorList>
    </citation>
    <scope>NUCLEOTIDE SEQUENCE [LARGE SCALE GENOMIC DNA]</scope>
    <source>
        <strain evidence="6 7">Poly21</strain>
    </source>
</reference>
<dbReference type="EC" id="1.1.1.309" evidence="6"/>
<dbReference type="Gene3D" id="3.40.50.1970">
    <property type="match status" value="1"/>
</dbReference>
<keyword evidence="7" id="KW-1185">Reference proteome</keyword>
<evidence type="ECO:0000259" key="4">
    <source>
        <dbReference type="Pfam" id="PF00465"/>
    </source>
</evidence>
<dbReference type="EMBL" id="SJPU01000003">
    <property type="protein sequence ID" value="TWU10473.1"/>
    <property type="molecule type" value="Genomic_DNA"/>
</dbReference>
<name>A0A5C6BEC0_9BACT</name>
<feature type="region of interest" description="Disordered" evidence="3">
    <location>
        <begin position="383"/>
        <end position="408"/>
    </location>
</feature>
<evidence type="ECO:0000313" key="6">
    <source>
        <dbReference type="EMBL" id="TWU10473.1"/>
    </source>
</evidence>
<dbReference type="FunFam" id="3.40.50.1970:FF:000003">
    <property type="entry name" value="Alcohol dehydrogenase, iron-containing"/>
    <property type="match status" value="1"/>
</dbReference>
<dbReference type="Pfam" id="PF00465">
    <property type="entry name" value="Fe-ADH"/>
    <property type="match status" value="1"/>
</dbReference>
<evidence type="ECO:0000313" key="7">
    <source>
        <dbReference type="Proteomes" id="UP000319908"/>
    </source>
</evidence>
<dbReference type="CDD" id="cd08182">
    <property type="entry name" value="HEPD"/>
    <property type="match status" value="1"/>
</dbReference>
<dbReference type="AlphaFoldDB" id="A0A5C6BEC0"/>
<dbReference type="GO" id="GO:0017000">
    <property type="term" value="P:antibiotic biosynthetic process"/>
    <property type="evidence" value="ECO:0007669"/>
    <property type="project" value="InterPro"/>
</dbReference>
<dbReference type="PANTHER" id="PTHR11496">
    <property type="entry name" value="ALCOHOL DEHYDROGENASE"/>
    <property type="match status" value="1"/>
</dbReference>
<dbReference type="PROSITE" id="PS00913">
    <property type="entry name" value="ADH_IRON_1"/>
    <property type="match status" value="1"/>
</dbReference>
<dbReference type="Proteomes" id="UP000319908">
    <property type="component" value="Unassembled WGS sequence"/>
</dbReference>
<dbReference type="InterPro" id="IPR039697">
    <property type="entry name" value="Alcohol_dehydrogenase_Fe"/>
</dbReference>
<evidence type="ECO:0000256" key="1">
    <source>
        <dbReference type="ARBA" id="ARBA00007358"/>
    </source>
</evidence>
<dbReference type="Pfam" id="PF25137">
    <property type="entry name" value="ADH_Fe_C"/>
    <property type="match status" value="1"/>
</dbReference>
<comment type="similarity">
    <text evidence="1">Belongs to the iron-containing alcohol dehydrogenase family.</text>
</comment>
<feature type="domain" description="Fe-containing alcohol dehydrogenase-like C-terminal" evidence="5">
    <location>
        <begin position="203"/>
        <end position="400"/>
    </location>
</feature>
<dbReference type="Gene3D" id="1.20.1090.10">
    <property type="entry name" value="Dehydroquinate synthase-like - alpha domain"/>
    <property type="match status" value="1"/>
</dbReference>
<feature type="compositionally biased region" description="Polar residues" evidence="3">
    <location>
        <begin position="398"/>
        <end position="408"/>
    </location>
</feature>
<dbReference type="PANTHER" id="PTHR11496:SF103">
    <property type="entry name" value="DEHYDROGENASE, PUTATIVE-RELATED"/>
    <property type="match status" value="1"/>
</dbReference>
<dbReference type="GO" id="GO:0004022">
    <property type="term" value="F:alcohol dehydrogenase (NAD+) activity"/>
    <property type="evidence" value="ECO:0007669"/>
    <property type="project" value="TreeGrafter"/>
</dbReference>
<organism evidence="6 7">
    <name type="scientific">Allorhodopirellula heiligendammensis</name>
    <dbReference type="NCBI Taxonomy" id="2714739"/>
    <lineage>
        <taxon>Bacteria</taxon>
        <taxon>Pseudomonadati</taxon>
        <taxon>Planctomycetota</taxon>
        <taxon>Planctomycetia</taxon>
        <taxon>Pirellulales</taxon>
        <taxon>Pirellulaceae</taxon>
        <taxon>Allorhodopirellula</taxon>
    </lineage>
</organism>
<dbReference type="RefSeq" id="WP_302119889.1">
    <property type="nucleotide sequence ID" value="NZ_SJPU01000003.1"/>
</dbReference>
<feature type="domain" description="Alcohol dehydrogenase iron-type/glycerol dehydrogenase GldA" evidence="4">
    <location>
        <begin position="31"/>
        <end position="192"/>
    </location>
</feature>
<gene>
    <name evidence="6" type="primary">phpC</name>
    <name evidence="6" type="ORF">Poly21_43770</name>
</gene>
<sequence length="408" mass="43302">MWIKNHFLLIVNHYPKPAMPENLCGEPTVNLAENAIHSIGVLVRDFGAERVLLVVDEDAAHASGANRILTTALATCQATRFNDFELNPQFHDIERGIRQFQKTRPQIVIALGGGTAIDLGKLIGSIAVQPATAMDIVTGRVGITKCGPPLVAIPTTAGTGSEATQFAVAYVDQQKYSVSHKFLLPSHAIVDPSLTASLPPRITAATGLDAFCQAIESIWAVGATDESVGYAAAAVELAREHLVDAVVQPSPVSRMGMCQASHLSGKAINISKTTASHALSYGFTSQHKIPHGMAVAMTISRMLAHNAGVSDEDCMDPRGADHVRKRIELIMNLLGTAGVHEACVQLDTMITAIGCACSPARAGVGDAATLRKIVTSVNAERMSNNPRSADATTLMELLQSSPRTESFR</sequence>
<protein>
    <submittedName>
        <fullName evidence="6">Phosphonoacetaldehyde reductase</fullName>
        <ecNumber evidence="6">1.1.1.309</ecNumber>
    </submittedName>
</protein>